<feature type="transmembrane region" description="Helical" evidence="6">
    <location>
        <begin position="211"/>
        <end position="244"/>
    </location>
</feature>
<keyword evidence="5" id="KW-0479">Metal-binding</keyword>
<dbReference type="eggNOG" id="arCOG01237">
    <property type="taxonomic scope" value="Archaea"/>
</dbReference>
<feature type="transmembrane region" description="Helical" evidence="6">
    <location>
        <begin position="437"/>
        <end position="460"/>
    </location>
</feature>
<keyword evidence="3 6" id="KW-1133">Transmembrane helix</keyword>
<evidence type="ECO:0000259" key="7">
    <source>
        <dbReference type="PROSITE" id="PS50253"/>
    </source>
</evidence>
<dbReference type="GO" id="GO:0020037">
    <property type="term" value="F:heme binding"/>
    <property type="evidence" value="ECO:0007669"/>
    <property type="project" value="InterPro"/>
</dbReference>
<dbReference type="HOGENOM" id="CLU_017302_0_0_2"/>
<reference evidence="9 10" key="1">
    <citation type="journal article" date="2004" name="Proc. Natl. Acad. Sci. U.S.A.">
        <title>Genome sequence of Picrophilus torridus and its implications for life around pH 0.</title>
        <authorList>
            <person name="Futterer O."/>
            <person name="Angelov A."/>
            <person name="Liesegang H."/>
            <person name="Gottschalk G."/>
            <person name="Schleper C."/>
            <person name="Schepers B."/>
            <person name="Dock C."/>
            <person name="Antranikian G."/>
            <person name="Liebl W."/>
        </authorList>
    </citation>
    <scope>NUCLEOTIDE SEQUENCE [LARGE SCALE GENOMIC DNA]</scope>
    <source>
        <strain evidence="10">ATCC 700027 / DSM 9790 / JCM 10055 / NBRC 100828</strain>
    </source>
</reference>
<sequence>MSMETSENPNGKYEEYNRIYNSVKGWIFTTNHKQIGLLYILTSLFFFIGGGVMALLMRVQLAIPRYDLVKYSIFSGRFLDALQYNQLVTIHGLTMLIWFLGPLGTGFGIYLIPLAIGSRDMIYPRMNALGYWLFLFSGIMLWSGFFLPGGNLDTGWTVYEPLSSFKFTPYLGADTAAAAVVLRGIGTIIASTEILATIFKARAKGYRMMNLPLFVWAVFWVAAISWFVFPEITGLFFLLLVGNLMHASYYISNYGGALMWENLFWYFGHPEVYLLLLPGTGAMFDYLSNLNHRPPYLKKWMIAAMGAISVDSVMVFLHHTFMTGIVFAWLMADSIFTETISIPTSMLIVGLIATMIGGRHKFQTPILFALAASTSFMIGGVSGVTQSSLAIDTIVHGDYYVVAHFHYFMVGVAVMGLMGNLYYYFPKFTGRMYSEKLGRIHWAFAYPGVNILYFPMFFLYDLPRRVYTYQSGFGYTIFNEIATAGAFIFGLSFLIMFANFAWSLKYGEKLKDDNPYRASAGFVWFTSNPPKYYNFDYEPYVGGSDMRDLLLDKSKPTKIEKPLLSSRPLLLTIGSFIGIFGAVVALMGYPPYAFGTLYRYLGFVIIAVGIAVFAWGGLGWLYDDYKIRVPTISPTFKDEPVMKGLNNMRLGMLMFLAGNMIFIATMFGVVEWLKLQSVSPYVSGGYSPDPVTWFFPSTSTIYLIISIVAIGLAALFAWMSLRGAISKSRTKSGTNMVISIILSIIFIITTIVSLLYLGPYTSVNFSSVHNNPVSAMYYIITFIQIAFMIGIVAVLVKYALQVTKRDRVLWGRTATGIDIAMWFLAMIFLTAVFTGIGYIFV</sequence>
<evidence type="ECO:0000256" key="3">
    <source>
        <dbReference type="ARBA" id="ARBA00022989"/>
    </source>
</evidence>
<name>Q6KZG3_PICTO</name>
<keyword evidence="5" id="KW-0249">Electron transport</keyword>
<dbReference type="GO" id="GO:0016020">
    <property type="term" value="C:membrane"/>
    <property type="evidence" value="ECO:0007669"/>
    <property type="project" value="UniProtKB-SubCell"/>
</dbReference>
<dbReference type="EMBL" id="AE017261">
    <property type="protein sequence ID" value="AAT43889.1"/>
    <property type="molecule type" value="Genomic_DNA"/>
</dbReference>
<feature type="transmembrane region" description="Helical" evidence="6">
    <location>
        <begin position="405"/>
        <end position="425"/>
    </location>
</feature>
<evidence type="ECO:0000259" key="8">
    <source>
        <dbReference type="PROSITE" id="PS50855"/>
    </source>
</evidence>
<comment type="subcellular location">
    <subcellularLocation>
        <location evidence="1">Membrane</location>
        <topology evidence="1">Multi-pass membrane protein</topology>
    </subcellularLocation>
</comment>
<dbReference type="GO" id="GO:0016491">
    <property type="term" value="F:oxidoreductase activity"/>
    <property type="evidence" value="ECO:0007669"/>
    <property type="project" value="UniProtKB-KW"/>
</dbReference>
<dbReference type="GeneID" id="2844734"/>
<keyword evidence="4 6" id="KW-0472">Membrane</keyword>
<comment type="similarity">
    <text evidence="5">Belongs to the heme-copper respiratory oxidase family.</text>
</comment>
<gene>
    <name evidence="9" type="ordered locus">PTO1304</name>
</gene>
<dbReference type="FunCoup" id="Q6KZG3">
    <property type="interactions" value="28"/>
</dbReference>
<evidence type="ECO:0000256" key="5">
    <source>
        <dbReference type="RuleBase" id="RU000370"/>
    </source>
</evidence>
<dbReference type="GO" id="GO:0015990">
    <property type="term" value="P:electron transport coupled proton transport"/>
    <property type="evidence" value="ECO:0007669"/>
    <property type="project" value="TreeGrafter"/>
</dbReference>
<dbReference type="GO" id="GO:0009060">
    <property type="term" value="P:aerobic respiration"/>
    <property type="evidence" value="ECO:0007669"/>
    <property type="project" value="InterPro"/>
</dbReference>
<dbReference type="Proteomes" id="UP000000438">
    <property type="component" value="Chromosome"/>
</dbReference>
<dbReference type="PRINTS" id="PR01165">
    <property type="entry name" value="CYCOXIDASEI"/>
</dbReference>
<dbReference type="EC" id="1.9.3.1" evidence="9"/>
<feature type="transmembrane region" description="Helical" evidence="6">
    <location>
        <begin position="264"/>
        <end position="288"/>
    </location>
</feature>
<evidence type="ECO:0000256" key="6">
    <source>
        <dbReference type="SAM" id="Phobius"/>
    </source>
</evidence>
<dbReference type="STRING" id="263820.PTO1304"/>
<dbReference type="PROSITE" id="PS00077">
    <property type="entry name" value="COX1_CUB"/>
    <property type="match status" value="1"/>
</dbReference>
<dbReference type="Gene3D" id="1.20.120.80">
    <property type="entry name" value="Cytochrome c oxidase, subunit III, four-helix bundle"/>
    <property type="match status" value="1"/>
</dbReference>
<feature type="transmembrane region" description="Helical" evidence="6">
    <location>
        <begin position="335"/>
        <end position="354"/>
    </location>
</feature>
<feature type="transmembrane region" description="Helical" evidence="6">
    <location>
        <begin position="568"/>
        <end position="588"/>
    </location>
</feature>
<organism evidence="9 10">
    <name type="scientific">Picrophilus torridus (strain ATCC 700027 / DSM 9790 / JCM 10055 / NBRC 100828 / KAW 2/3)</name>
    <dbReference type="NCBI Taxonomy" id="1122961"/>
    <lineage>
        <taxon>Archaea</taxon>
        <taxon>Methanobacteriati</taxon>
        <taxon>Thermoplasmatota</taxon>
        <taxon>Thermoplasmata</taxon>
        <taxon>Thermoplasmatales</taxon>
        <taxon>Picrophilaceae</taxon>
        <taxon>Picrophilus</taxon>
    </lineage>
</organism>
<dbReference type="Pfam" id="PF00115">
    <property type="entry name" value="COX1"/>
    <property type="match status" value="1"/>
</dbReference>
<dbReference type="Gene3D" id="1.20.210.10">
    <property type="entry name" value="Cytochrome c oxidase-like, subunit I domain"/>
    <property type="match status" value="1"/>
</dbReference>
<dbReference type="InterPro" id="IPR000883">
    <property type="entry name" value="Cyt_C_Oxase_1"/>
</dbReference>
<dbReference type="PANTHER" id="PTHR10422">
    <property type="entry name" value="CYTOCHROME C OXIDASE SUBUNIT 1"/>
    <property type="match status" value="1"/>
</dbReference>
<dbReference type="InParanoid" id="Q6KZG3"/>
<feature type="transmembrane region" description="Helical" evidence="6">
    <location>
        <begin position="777"/>
        <end position="800"/>
    </location>
</feature>
<feature type="transmembrane region" description="Helical" evidence="6">
    <location>
        <begin position="96"/>
        <end position="116"/>
    </location>
</feature>
<dbReference type="PROSITE" id="PS50253">
    <property type="entry name" value="COX3"/>
    <property type="match status" value="1"/>
</dbReference>
<dbReference type="InterPro" id="IPR036927">
    <property type="entry name" value="Cyt_c_oxase-like_su1_sf"/>
</dbReference>
<keyword evidence="2 5" id="KW-0812">Transmembrane</keyword>
<dbReference type="InterPro" id="IPR023615">
    <property type="entry name" value="Cyt_c_Oxase_su1_BS"/>
</dbReference>
<evidence type="ECO:0000256" key="2">
    <source>
        <dbReference type="ARBA" id="ARBA00022692"/>
    </source>
</evidence>
<keyword evidence="9" id="KW-0560">Oxidoreductase</keyword>
<keyword evidence="5" id="KW-0408">Iron</keyword>
<feature type="transmembrane region" description="Helical" evidence="6">
    <location>
        <begin position="36"/>
        <end position="56"/>
    </location>
</feature>
<dbReference type="GO" id="GO:0004129">
    <property type="term" value="F:cytochrome-c oxidase activity"/>
    <property type="evidence" value="ECO:0007669"/>
    <property type="project" value="InterPro"/>
</dbReference>
<dbReference type="RefSeq" id="WP_011178105.1">
    <property type="nucleotide sequence ID" value="NC_005877.1"/>
</dbReference>
<proteinExistence type="inferred from homology"/>
<feature type="domain" description="Heme-copper oxidase subunit III family profile" evidence="7">
    <location>
        <begin position="565"/>
        <end position="841"/>
    </location>
</feature>
<evidence type="ECO:0000313" key="10">
    <source>
        <dbReference type="Proteomes" id="UP000000438"/>
    </source>
</evidence>
<feature type="transmembrane region" description="Helical" evidence="6">
    <location>
        <begin position="733"/>
        <end position="757"/>
    </location>
</feature>
<dbReference type="SUPFAM" id="SSF81442">
    <property type="entry name" value="Cytochrome c oxidase subunit I-like"/>
    <property type="match status" value="1"/>
</dbReference>
<feature type="transmembrane region" description="Helical" evidence="6">
    <location>
        <begin position="176"/>
        <end position="199"/>
    </location>
</feature>
<keyword evidence="5" id="KW-0813">Transport</keyword>
<feature type="transmembrane region" description="Helical" evidence="6">
    <location>
        <begin position="300"/>
        <end position="329"/>
    </location>
</feature>
<accession>Q6KZG3</accession>
<evidence type="ECO:0000256" key="4">
    <source>
        <dbReference type="ARBA" id="ARBA00023136"/>
    </source>
</evidence>
<dbReference type="InterPro" id="IPR000298">
    <property type="entry name" value="Cyt_c_oxidase-like_su3"/>
</dbReference>
<dbReference type="PANTHER" id="PTHR10422:SF18">
    <property type="entry name" value="CYTOCHROME C OXIDASE SUBUNIT 1"/>
    <property type="match status" value="1"/>
</dbReference>
<feature type="transmembrane region" description="Helical" evidence="6">
    <location>
        <begin position="128"/>
        <end position="147"/>
    </location>
</feature>
<dbReference type="GO" id="GO:0022904">
    <property type="term" value="P:respiratory electron transport chain"/>
    <property type="evidence" value="ECO:0007669"/>
    <property type="project" value="InterPro"/>
</dbReference>
<evidence type="ECO:0000256" key="1">
    <source>
        <dbReference type="ARBA" id="ARBA00004141"/>
    </source>
</evidence>
<dbReference type="InterPro" id="IPR013833">
    <property type="entry name" value="Cyt_c_oxidase_su3_a-hlx"/>
</dbReference>
<feature type="transmembrane region" description="Helical" evidence="6">
    <location>
        <begin position="693"/>
        <end position="721"/>
    </location>
</feature>
<feature type="transmembrane region" description="Helical" evidence="6">
    <location>
        <begin position="480"/>
        <end position="502"/>
    </location>
</feature>
<feature type="transmembrane region" description="Helical" evidence="6">
    <location>
        <begin position="366"/>
        <end position="385"/>
    </location>
</feature>
<keyword evidence="5" id="KW-0679">Respiratory chain</keyword>
<dbReference type="PROSITE" id="PS50855">
    <property type="entry name" value="COX1"/>
    <property type="match status" value="1"/>
</dbReference>
<dbReference type="AlphaFoldDB" id="Q6KZG3"/>
<feature type="transmembrane region" description="Helical" evidence="6">
    <location>
        <begin position="600"/>
        <end position="622"/>
    </location>
</feature>
<evidence type="ECO:0000313" key="9">
    <source>
        <dbReference type="EMBL" id="AAT43889.1"/>
    </source>
</evidence>
<feature type="transmembrane region" description="Helical" evidence="6">
    <location>
        <begin position="821"/>
        <end position="840"/>
    </location>
</feature>
<dbReference type="PaxDb" id="263820-PTO1304"/>
<dbReference type="InterPro" id="IPR023616">
    <property type="entry name" value="Cyt_c_oxase-like_su1_dom"/>
</dbReference>
<feature type="transmembrane region" description="Helical" evidence="6">
    <location>
        <begin position="652"/>
        <end position="673"/>
    </location>
</feature>
<dbReference type="KEGG" id="pto:PTO1304"/>
<keyword evidence="5" id="KW-0349">Heme</keyword>
<protein>
    <submittedName>
        <fullName evidence="9">Cytochrome c oxidase polypeptide I/III</fullName>
        <ecNumber evidence="9">1.9.3.1</ecNumber>
    </submittedName>
</protein>
<feature type="domain" description="Cytochrome oxidase subunit I profile" evidence="8">
    <location>
        <begin position="20"/>
        <end position="542"/>
    </location>
</feature>